<sequence length="67" mass="7072">MVVKVSFLAASPTRSDRGCSVVVRLMVTMAVTTGDDGDAHDMRLALAFGDENVVSMSVVAAAYKLTH</sequence>
<comment type="caution">
    <text evidence="1">The sequence shown here is derived from an EMBL/GenBank/DDBJ whole genome shotgun (WGS) entry which is preliminary data.</text>
</comment>
<gene>
    <name evidence="1" type="ORF">L2E82_15487</name>
</gene>
<dbReference type="Proteomes" id="UP001055811">
    <property type="component" value="Linkage Group LG03"/>
</dbReference>
<keyword evidence="2" id="KW-1185">Reference proteome</keyword>
<evidence type="ECO:0000313" key="1">
    <source>
        <dbReference type="EMBL" id="KAI3765454.1"/>
    </source>
</evidence>
<organism evidence="1 2">
    <name type="scientific">Cichorium intybus</name>
    <name type="common">Chicory</name>
    <dbReference type="NCBI Taxonomy" id="13427"/>
    <lineage>
        <taxon>Eukaryota</taxon>
        <taxon>Viridiplantae</taxon>
        <taxon>Streptophyta</taxon>
        <taxon>Embryophyta</taxon>
        <taxon>Tracheophyta</taxon>
        <taxon>Spermatophyta</taxon>
        <taxon>Magnoliopsida</taxon>
        <taxon>eudicotyledons</taxon>
        <taxon>Gunneridae</taxon>
        <taxon>Pentapetalae</taxon>
        <taxon>asterids</taxon>
        <taxon>campanulids</taxon>
        <taxon>Asterales</taxon>
        <taxon>Asteraceae</taxon>
        <taxon>Cichorioideae</taxon>
        <taxon>Cichorieae</taxon>
        <taxon>Cichoriinae</taxon>
        <taxon>Cichorium</taxon>
    </lineage>
</organism>
<evidence type="ECO:0000313" key="2">
    <source>
        <dbReference type="Proteomes" id="UP001055811"/>
    </source>
</evidence>
<accession>A0ACB9F2Z0</accession>
<reference evidence="2" key="1">
    <citation type="journal article" date="2022" name="Mol. Ecol. Resour.">
        <title>The genomes of chicory, endive, great burdock and yacon provide insights into Asteraceae palaeo-polyploidization history and plant inulin production.</title>
        <authorList>
            <person name="Fan W."/>
            <person name="Wang S."/>
            <person name="Wang H."/>
            <person name="Wang A."/>
            <person name="Jiang F."/>
            <person name="Liu H."/>
            <person name="Zhao H."/>
            <person name="Xu D."/>
            <person name="Zhang Y."/>
        </authorList>
    </citation>
    <scope>NUCLEOTIDE SEQUENCE [LARGE SCALE GENOMIC DNA]</scope>
    <source>
        <strain evidence="2">cv. Punajuju</strain>
    </source>
</reference>
<name>A0ACB9F2Z0_CICIN</name>
<proteinExistence type="predicted"/>
<dbReference type="EMBL" id="CM042011">
    <property type="protein sequence ID" value="KAI3765454.1"/>
    <property type="molecule type" value="Genomic_DNA"/>
</dbReference>
<reference evidence="1 2" key="2">
    <citation type="journal article" date="2022" name="Mol. Ecol. Resour.">
        <title>The genomes of chicory, endive, great burdock and yacon provide insights into Asteraceae paleo-polyploidization history and plant inulin production.</title>
        <authorList>
            <person name="Fan W."/>
            <person name="Wang S."/>
            <person name="Wang H."/>
            <person name="Wang A."/>
            <person name="Jiang F."/>
            <person name="Liu H."/>
            <person name="Zhao H."/>
            <person name="Xu D."/>
            <person name="Zhang Y."/>
        </authorList>
    </citation>
    <scope>NUCLEOTIDE SEQUENCE [LARGE SCALE GENOMIC DNA]</scope>
    <source>
        <strain evidence="2">cv. Punajuju</strain>
        <tissue evidence="1">Leaves</tissue>
    </source>
</reference>
<protein>
    <submittedName>
        <fullName evidence="1">Uncharacterized protein</fullName>
    </submittedName>
</protein>